<proteinExistence type="predicted"/>
<organism evidence="1 2">
    <name type="scientific">Pacificimonas pallii</name>
    <dbReference type="NCBI Taxonomy" id="2827236"/>
    <lineage>
        <taxon>Bacteria</taxon>
        <taxon>Pseudomonadati</taxon>
        <taxon>Pseudomonadota</taxon>
        <taxon>Alphaproteobacteria</taxon>
        <taxon>Sphingomonadales</taxon>
        <taxon>Sphingosinicellaceae</taxon>
        <taxon>Pacificimonas</taxon>
    </lineage>
</organism>
<accession>A0ABS6SC92</accession>
<dbReference type="EMBL" id="JAGSPA010000001">
    <property type="protein sequence ID" value="MBV7255526.1"/>
    <property type="molecule type" value="Genomic_DNA"/>
</dbReference>
<name>A0ABS6SC92_9SPHN</name>
<dbReference type="Proteomes" id="UP000722336">
    <property type="component" value="Unassembled WGS sequence"/>
</dbReference>
<evidence type="ECO:0000313" key="1">
    <source>
        <dbReference type="EMBL" id="MBV7255526.1"/>
    </source>
</evidence>
<sequence length="78" mass="8369">MTNWSDVFEIIDTDAAGGPISFRPLHRNYLEGMLSAIEAAPFGSEVLSDIKNRSIGIAGTLYLIYAAINAARRGAAII</sequence>
<comment type="caution">
    <text evidence="1">The sequence shown here is derived from an EMBL/GenBank/DDBJ whole genome shotgun (WGS) entry which is preliminary data.</text>
</comment>
<evidence type="ECO:0000313" key="2">
    <source>
        <dbReference type="Proteomes" id="UP000722336"/>
    </source>
</evidence>
<gene>
    <name evidence="1" type="ORF">KCG44_01865</name>
</gene>
<reference evidence="1 2" key="1">
    <citation type="submission" date="2021-04" db="EMBL/GenBank/DDBJ databases">
        <authorList>
            <person name="Pira H."/>
            <person name="Risdian C."/>
            <person name="Wink J."/>
        </authorList>
    </citation>
    <scope>NUCLEOTIDE SEQUENCE [LARGE SCALE GENOMIC DNA]</scope>
    <source>
        <strain evidence="1 2">WHA3</strain>
    </source>
</reference>
<dbReference type="RefSeq" id="WP_218443860.1">
    <property type="nucleotide sequence ID" value="NZ_JAGSPA010000001.1"/>
</dbReference>
<protein>
    <submittedName>
        <fullName evidence="1">Uncharacterized protein</fullName>
    </submittedName>
</protein>
<keyword evidence="2" id="KW-1185">Reference proteome</keyword>